<proteinExistence type="predicted"/>
<evidence type="ECO:0000313" key="2">
    <source>
        <dbReference type="EMBL" id="CAI2188557.1"/>
    </source>
</evidence>
<evidence type="ECO:0000313" key="3">
    <source>
        <dbReference type="Proteomes" id="UP001153678"/>
    </source>
</evidence>
<feature type="non-terminal residue" evidence="2">
    <location>
        <position position="1"/>
    </location>
</feature>
<dbReference type="Proteomes" id="UP001153678">
    <property type="component" value="Unassembled WGS sequence"/>
</dbReference>
<reference evidence="2" key="1">
    <citation type="submission" date="2022-08" db="EMBL/GenBank/DDBJ databases">
        <authorList>
            <person name="Kallberg Y."/>
            <person name="Tangrot J."/>
            <person name="Rosling A."/>
        </authorList>
    </citation>
    <scope>NUCLEOTIDE SEQUENCE</scope>
    <source>
        <strain evidence="2">Wild A</strain>
    </source>
</reference>
<accession>A0A9W4WVD3</accession>
<name>A0A9W4WVD3_9GLOM</name>
<feature type="compositionally biased region" description="Polar residues" evidence="1">
    <location>
        <begin position="1"/>
        <end position="10"/>
    </location>
</feature>
<gene>
    <name evidence="2" type="ORF">FWILDA_LOCUS13639</name>
</gene>
<dbReference type="AlphaFoldDB" id="A0A9W4WVD3"/>
<evidence type="ECO:0000256" key="1">
    <source>
        <dbReference type="SAM" id="MobiDB-lite"/>
    </source>
</evidence>
<protein>
    <submittedName>
        <fullName evidence="2">2338_t:CDS:1</fullName>
    </submittedName>
</protein>
<dbReference type="EMBL" id="CAMKVN010005273">
    <property type="protein sequence ID" value="CAI2188557.1"/>
    <property type="molecule type" value="Genomic_DNA"/>
</dbReference>
<organism evidence="2 3">
    <name type="scientific">Funneliformis geosporum</name>
    <dbReference type="NCBI Taxonomy" id="1117311"/>
    <lineage>
        <taxon>Eukaryota</taxon>
        <taxon>Fungi</taxon>
        <taxon>Fungi incertae sedis</taxon>
        <taxon>Mucoromycota</taxon>
        <taxon>Glomeromycotina</taxon>
        <taxon>Glomeromycetes</taxon>
        <taxon>Glomerales</taxon>
        <taxon>Glomeraceae</taxon>
        <taxon>Funneliformis</taxon>
    </lineage>
</organism>
<feature type="region of interest" description="Disordered" evidence="1">
    <location>
        <begin position="1"/>
        <end position="40"/>
    </location>
</feature>
<keyword evidence="3" id="KW-1185">Reference proteome</keyword>
<sequence>RSDNSQTAQKNKFRFDPKESQPELFASTSGSAPNDNSLSD</sequence>
<comment type="caution">
    <text evidence="2">The sequence shown here is derived from an EMBL/GenBank/DDBJ whole genome shotgun (WGS) entry which is preliminary data.</text>
</comment>
<feature type="compositionally biased region" description="Polar residues" evidence="1">
    <location>
        <begin position="26"/>
        <end position="40"/>
    </location>
</feature>